<sequence>MWNWLISSIALGTPIVLYDGSPIMPDYYRLWDLADEIGY</sequence>
<proteinExistence type="predicted"/>
<feature type="signal peptide" evidence="1">
    <location>
        <begin position="1"/>
        <end position="20"/>
    </location>
</feature>
<dbReference type="AlphaFoldDB" id="A0A8S3EY51"/>
<keyword evidence="1" id="KW-0732">Signal</keyword>
<evidence type="ECO:0000313" key="3">
    <source>
        <dbReference type="Proteomes" id="UP000681720"/>
    </source>
</evidence>
<gene>
    <name evidence="2" type="ORF">GIL414_LOCUS62276</name>
</gene>
<dbReference type="Proteomes" id="UP000681720">
    <property type="component" value="Unassembled WGS sequence"/>
</dbReference>
<reference evidence="2" key="1">
    <citation type="submission" date="2021-02" db="EMBL/GenBank/DDBJ databases">
        <authorList>
            <person name="Nowell W R."/>
        </authorList>
    </citation>
    <scope>NUCLEOTIDE SEQUENCE</scope>
</reference>
<feature type="chain" id="PRO_5035929560" evidence="1">
    <location>
        <begin position="21"/>
        <end position="39"/>
    </location>
</feature>
<name>A0A8S3EY51_9BILA</name>
<feature type="non-terminal residue" evidence="2">
    <location>
        <position position="1"/>
    </location>
</feature>
<dbReference type="EMBL" id="CAJOBJ010249748">
    <property type="protein sequence ID" value="CAF5091910.1"/>
    <property type="molecule type" value="Genomic_DNA"/>
</dbReference>
<accession>A0A8S3EY51</accession>
<evidence type="ECO:0000313" key="2">
    <source>
        <dbReference type="EMBL" id="CAF5091910.1"/>
    </source>
</evidence>
<evidence type="ECO:0000256" key="1">
    <source>
        <dbReference type="SAM" id="SignalP"/>
    </source>
</evidence>
<comment type="caution">
    <text evidence="2">The sequence shown here is derived from an EMBL/GenBank/DDBJ whole genome shotgun (WGS) entry which is preliminary data.</text>
</comment>
<protein>
    <submittedName>
        <fullName evidence="2">Uncharacterized protein</fullName>
    </submittedName>
</protein>
<organism evidence="2 3">
    <name type="scientific">Rotaria magnacalcarata</name>
    <dbReference type="NCBI Taxonomy" id="392030"/>
    <lineage>
        <taxon>Eukaryota</taxon>
        <taxon>Metazoa</taxon>
        <taxon>Spiralia</taxon>
        <taxon>Gnathifera</taxon>
        <taxon>Rotifera</taxon>
        <taxon>Eurotatoria</taxon>
        <taxon>Bdelloidea</taxon>
        <taxon>Philodinida</taxon>
        <taxon>Philodinidae</taxon>
        <taxon>Rotaria</taxon>
    </lineage>
</organism>